<sequence length="34" mass="3635">MATLLRSLRYARSESCNKPSVQSNLGLAGGVARK</sequence>
<name>A0A232ENQ9_9HYME</name>
<accession>A0A232ENQ9</accession>
<keyword evidence="2" id="KW-1185">Reference proteome</keyword>
<protein>
    <submittedName>
        <fullName evidence="1">Uncharacterized protein</fullName>
    </submittedName>
</protein>
<reference evidence="1 2" key="1">
    <citation type="journal article" date="2017" name="Curr. Biol.">
        <title>The Evolution of Venom by Co-option of Single-Copy Genes.</title>
        <authorList>
            <person name="Martinson E.O."/>
            <person name="Mrinalini"/>
            <person name="Kelkar Y.D."/>
            <person name="Chang C.H."/>
            <person name="Werren J.H."/>
        </authorList>
    </citation>
    <scope>NUCLEOTIDE SEQUENCE [LARGE SCALE GENOMIC DNA]</scope>
    <source>
        <strain evidence="1 2">Alberta</strain>
        <tissue evidence="1">Whole body</tissue>
    </source>
</reference>
<comment type="caution">
    <text evidence="1">The sequence shown here is derived from an EMBL/GenBank/DDBJ whole genome shotgun (WGS) entry which is preliminary data.</text>
</comment>
<proteinExistence type="predicted"/>
<dbReference type="AlphaFoldDB" id="A0A232ENQ9"/>
<dbReference type="EMBL" id="NNAY01003086">
    <property type="protein sequence ID" value="OXU20009.1"/>
    <property type="molecule type" value="Genomic_DNA"/>
</dbReference>
<evidence type="ECO:0000313" key="1">
    <source>
        <dbReference type="EMBL" id="OXU20009.1"/>
    </source>
</evidence>
<dbReference type="Proteomes" id="UP000215335">
    <property type="component" value="Unassembled WGS sequence"/>
</dbReference>
<gene>
    <name evidence="1" type="ORF">TSAR_005122</name>
</gene>
<evidence type="ECO:0000313" key="2">
    <source>
        <dbReference type="Proteomes" id="UP000215335"/>
    </source>
</evidence>
<organism evidence="1 2">
    <name type="scientific">Trichomalopsis sarcophagae</name>
    <dbReference type="NCBI Taxonomy" id="543379"/>
    <lineage>
        <taxon>Eukaryota</taxon>
        <taxon>Metazoa</taxon>
        <taxon>Ecdysozoa</taxon>
        <taxon>Arthropoda</taxon>
        <taxon>Hexapoda</taxon>
        <taxon>Insecta</taxon>
        <taxon>Pterygota</taxon>
        <taxon>Neoptera</taxon>
        <taxon>Endopterygota</taxon>
        <taxon>Hymenoptera</taxon>
        <taxon>Apocrita</taxon>
        <taxon>Proctotrupomorpha</taxon>
        <taxon>Chalcidoidea</taxon>
        <taxon>Pteromalidae</taxon>
        <taxon>Pteromalinae</taxon>
        <taxon>Trichomalopsis</taxon>
    </lineage>
</organism>